<dbReference type="EMBL" id="FLUM01000003">
    <property type="protein sequence ID" value="SBW05244.1"/>
    <property type="molecule type" value="Genomic_DNA"/>
</dbReference>
<dbReference type="AlphaFoldDB" id="A0A212K0K6"/>
<evidence type="ECO:0000313" key="1">
    <source>
        <dbReference type="EMBL" id="SBW05244.1"/>
    </source>
</evidence>
<accession>A0A212K0K6</accession>
<reference evidence="1" key="1">
    <citation type="submission" date="2016-04" db="EMBL/GenBank/DDBJ databases">
        <authorList>
            <person name="Evans L.H."/>
            <person name="Alamgir A."/>
            <person name="Owens N."/>
            <person name="Weber N.D."/>
            <person name="Virtaneva K."/>
            <person name="Barbian K."/>
            <person name="Babar A."/>
            <person name="Rosenke K."/>
        </authorList>
    </citation>
    <scope>NUCLEOTIDE SEQUENCE</scope>
    <source>
        <strain evidence="1">86-1</strain>
    </source>
</reference>
<proteinExistence type="predicted"/>
<gene>
    <name evidence="1" type="ORF">KL86DYS1_31060</name>
</gene>
<protein>
    <submittedName>
        <fullName evidence="1">Uncharacterized protein</fullName>
    </submittedName>
</protein>
<sequence>MRKPSFFFTFLPSNVIVAVSLLSPDKDSKFYTLAIDNIYFFEKIIFSHKLT</sequence>
<organism evidence="1">
    <name type="scientific">uncultured Dysgonomonas sp</name>
    <dbReference type="NCBI Taxonomy" id="206096"/>
    <lineage>
        <taxon>Bacteria</taxon>
        <taxon>Pseudomonadati</taxon>
        <taxon>Bacteroidota</taxon>
        <taxon>Bacteroidia</taxon>
        <taxon>Bacteroidales</taxon>
        <taxon>Dysgonomonadaceae</taxon>
        <taxon>Dysgonomonas</taxon>
        <taxon>environmental samples</taxon>
    </lineage>
</organism>
<name>A0A212K0K6_9BACT</name>